<dbReference type="AlphaFoldDB" id="A0AB34J6W4"/>
<evidence type="ECO:0000256" key="1">
    <source>
        <dbReference type="ARBA" id="ARBA00004173"/>
    </source>
</evidence>
<protein>
    <recommendedName>
        <fullName evidence="7">Protein arginine methyltransferase NDUFAF7</fullName>
        <ecNumber evidence="7">2.1.1.320</ecNumber>
    </recommendedName>
</protein>
<organism evidence="8 9">
    <name type="scientific">Prymnesium parvum</name>
    <name type="common">Toxic golden alga</name>
    <dbReference type="NCBI Taxonomy" id="97485"/>
    <lineage>
        <taxon>Eukaryota</taxon>
        <taxon>Haptista</taxon>
        <taxon>Haptophyta</taxon>
        <taxon>Prymnesiophyceae</taxon>
        <taxon>Prymnesiales</taxon>
        <taxon>Prymnesiaceae</taxon>
        <taxon>Prymnesium</taxon>
    </lineage>
</organism>
<name>A0AB34J6W4_PRYPA</name>
<evidence type="ECO:0000256" key="7">
    <source>
        <dbReference type="RuleBase" id="RU364114"/>
    </source>
</evidence>
<dbReference type="Gene3D" id="3.40.50.12710">
    <property type="match status" value="1"/>
</dbReference>
<evidence type="ECO:0000256" key="5">
    <source>
        <dbReference type="ARBA" id="ARBA00023128"/>
    </source>
</evidence>
<dbReference type="Pfam" id="PF02636">
    <property type="entry name" value="Methyltransf_28"/>
    <property type="match status" value="1"/>
</dbReference>
<evidence type="ECO:0000313" key="9">
    <source>
        <dbReference type="Proteomes" id="UP001515480"/>
    </source>
</evidence>
<accession>A0AB34J6W4</accession>
<dbReference type="PANTHER" id="PTHR12049">
    <property type="entry name" value="PROTEIN ARGININE METHYLTRANSFERASE NDUFAF7, MITOCHONDRIAL"/>
    <property type="match status" value="1"/>
</dbReference>
<dbReference type="InterPro" id="IPR003788">
    <property type="entry name" value="NDUFAF7"/>
</dbReference>
<comment type="catalytic activity">
    <reaction evidence="6 7">
        <text>L-arginyl-[protein] + 2 S-adenosyl-L-methionine = N(omega),N(omega)'-dimethyl-L-arginyl-[protein] + 2 S-adenosyl-L-homocysteine + 2 H(+)</text>
        <dbReference type="Rhea" id="RHEA:48108"/>
        <dbReference type="Rhea" id="RHEA-COMP:10532"/>
        <dbReference type="Rhea" id="RHEA-COMP:11992"/>
        <dbReference type="ChEBI" id="CHEBI:15378"/>
        <dbReference type="ChEBI" id="CHEBI:29965"/>
        <dbReference type="ChEBI" id="CHEBI:57856"/>
        <dbReference type="ChEBI" id="CHEBI:59789"/>
        <dbReference type="ChEBI" id="CHEBI:88221"/>
        <dbReference type="EC" id="2.1.1.320"/>
    </reaction>
</comment>
<keyword evidence="4 7" id="KW-0808">Transferase</keyword>
<dbReference type="InterPro" id="IPR038375">
    <property type="entry name" value="NDUFAF7_sf"/>
</dbReference>
<keyword evidence="5 7" id="KW-0496">Mitochondrion</keyword>
<sequence>MLLRRFVRDALTSPTAGYFSRDVVGSLDAPLAFRSMLGEADYRAALAASYSSAHRAWLTPSEIFHPTYARALARSLAARHARLYPSEPLQLLELGGGRATAAHGILSWLRDEAPALFDRSSYTLVEASARLAEAQRARLLAFAPRVEVVHAGALEWCEGRGGREGAWHVLALELLDNLPHDKLRVRRGALEEARAEQDAGGAWRERFVPLRDETLAEASRVLRVDSFDGAEALEEAMVARPTLGGGRSVPLSARLRKLLRPILGRSREYVDVYVPTDAWRLLKGLAHAVPEHQLTIADFSWLPPQPGGAVASPVVQSQHGGVSRDHKGDIFAAAGGECDVFFPTHFDSLERMCRAVGHKQVQSVTTTTFMAEFADLSETETRCGYNPLLEDFVNTSILVTGGEQMYEDRRRPPDLFY</sequence>
<comment type="caution">
    <text evidence="8">The sequence shown here is derived from an EMBL/GenBank/DDBJ whole genome shotgun (WGS) entry which is preliminary data.</text>
</comment>
<gene>
    <name evidence="8" type="ORF">AB1Y20_005664</name>
</gene>
<dbReference type="EMBL" id="JBGBPQ010000013">
    <property type="protein sequence ID" value="KAL1512408.1"/>
    <property type="molecule type" value="Genomic_DNA"/>
</dbReference>
<evidence type="ECO:0000256" key="6">
    <source>
        <dbReference type="ARBA" id="ARBA00048612"/>
    </source>
</evidence>
<comment type="function">
    <text evidence="7">Arginine methyltransferase involved in the assembly or stability of mitochondrial NADH:ubiquinone oxidoreductase complex (complex I).</text>
</comment>
<comment type="similarity">
    <text evidence="2 7">Belongs to the NDUFAF7 family.</text>
</comment>
<dbReference type="EC" id="2.1.1.320" evidence="7"/>
<keyword evidence="9" id="KW-1185">Reference proteome</keyword>
<dbReference type="GO" id="GO:0005739">
    <property type="term" value="C:mitochondrion"/>
    <property type="evidence" value="ECO:0007669"/>
    <property type="project" value="UniProtKB-SubCell"/>
</dbReference>
<dbReference type="GO" id="GO:0032259">
    <property type="term" value="P:methylation"/>
    <property type="evidence" value="ECO:0007669"/>
    <property type="project" value="UniProtKB-KW"/>
</dbReference>
<dbReference type="Proteomes" id="UP001515480">
    <property type="component" value="Unassembled WGS sequence"/>
</dbReference>
<keyword evidence="3 7" id="KW-0489">Methyltransferase</keyword>
<dbReference type="PANTHER" id="PTHR12049:SF5">
    <property type="entry name" value="PROTEIN ARGININE METHYLTRANSFERASE NDUFAF7 HOMOLOG, MITOCHONDRIAL"/>
    <property type="match status" value="1"/>
</dbReference>
<evidence type="ECO:0000256" key="2">
    <source>
        <dbReference type="ARBA" id="ARBA00005891"/>
    </source>
</evidence>
<comment type="subcellular location">
    <subcellularLocation>
        <location evidence="1 7">Mitochondrion</location>
    </subcellularLocation>
</comment>
<dbReference type="GO" id="GO:0035243">
    <property type="term" value="F:protein-arginine omega-N symmetric methyltransferase activity"/>
    <property type="evidence" value="ECO:0007669"/>
    <property type="project" value="UniProtKB-EC"/>
</dbReference>
<evidence type="ECO:0000313" key="8">
    <source>
        <dbReference type="EMBL" id="KAL1512408.1"/>
    </source>
</evidence>
<reference evidence="8 9" key="1">
    <citation type="journal article" date="2024" name="Science">
        <title>Giant polyketide synthase enzymes in the biosynthesis of giant marine polyether toxins.</title>
        <authorList>
            <person name="Fallon T.R."/>
            <person name="Shende V.V."/>
            <person name="Wierzbicki I.H."/>
            <person name="Pendleton A.L."/>
            <person name="Watervoot N.F."/>
            <person name="Auber R.P."/>
            <person name="Gonzalez D.J."/>
            <person name="Wisecaver J.H."/>
            <person name="Moore B.S."/>
        </authorList>
    </citation>
    <scope>NUCLEOTIDE SEQUENCE [LARGE SCALE GENOMIC DNA]</scope>
    <source>
        <strain evidence="8 9">12B1</strain>
    </source>
</reference>
<dbReference type="SUPFAM" id="SSF53335">
    <property type="entry name" value="S-adenosyl-L-methionine-dependent methyltransferases"/>
    <property type="match status" value="1"/>
</dbReference>
<evidence type="ECO:0000256" key="3">
    <source>
        <dbReference type="ARBA" id="ARBA00022603"/>
    </source>
</evidence>
<dbReference type="InterPro" id="IPR029063">
    <property type="entry name" value="SAM-dependent_MTases_sf"/>
</dbReference>
<proteinExistence type="inferred from homology"/>
<evidence type="ECO:0000256" key="4">
    <source>
        <dbReference type="ARBA" id="ARBA00022679"/>
    </source>
</evidence>